<dbReference type="RefSeq" id="WP_359214574.1">
    <property type="nucleotide sequence ID" value="NZ_JBEZAM010000062.1"/>
</dbReference>
<reference evidence="1 2" key="1">
    <citation type="submission" date="2024-06" db="EMBL/GenBank/DDBJ databases">
        <title>The Natural Products Discovery Center: Release of the First 8490 Sequenced Strains for Exploring Actinobacteria Biosynthetic Diversity.</title>
        <authorList>
            <person name="Kalkreuter E."/>
            <person name="Kautsar S.A."/>
            <person name="Yang D."/>
            <person name="Bader C.D."/>
            <person name="Teijaro C.N."/>
            <person name="Fluegel L."/>
            <person name="Davis C.M."/>
            <person name="Simpson J.R."/>
            <person name="Lauterbach L."/>
            <person name="Steele A.D."/>
            <person name="Gui C."/>
            <person name="Meng S."/>
            <person name="Li G."/>
            <person name="Viehrig K."/>
            <person name="Ye F."/>
            <person name="Su P."/>
            <person name="Kiefer A.F."/>
            <person name="Nichols A."/>
            <person name="Cepeda A.J."/>
            <person name="Yan W."/>
            <person name="Fan B."/>
            <person name="Jiang Y."/>
            <person name="Adhikari A."/>
            <person name="Zheng C.-J."/>
            <person name="Schuster L."/>
            <person name="Cowan T.M."/>
            <person name="Smanski M.J."/>
            <person name="Chevrette M.G."/>
            <person name="De Carvalho L.P.S."/>
            <person name="Shen B."/>
        </authorList>
    </citation>
    <scope>NUCLEOTIDE SEQUENCE [LARGE SCALE GENOMIC DNA]</scope>
    <source>
        <strain evidence="1 2">NPDC045705</strain>
    </source>
</reference>
<dbReference type="EMBL" id="JBEZAM010000062">
    <property type="protein sequence ID" value="MEU7297283.1"/>
    <property type="molecule type" value="Genomic_DNA"/>
</dbReference>
<accession>A0ABV3D491</accession>
<dbReference type="SUPFAM" id="SSF53474">
    <property type="entry name" value="alpha/beta-Hydrolases"/>
    <property type="match status" value="1"/>
</dbReference>
<dbReference type="InterPro" id="IPR029058">
    <property type="entry name" value="AB_hydrolase_fold"/>
</dbReference>
<evidence type="ECO:0000313" key="2">
    <source>
        <dbReference type="Proteomes" id="UP001551210"/>
    </source>
</evidence>
<evidence type="ECO:0000313" key="1">
    <source>
        <dbReference type="EMBL" id="MEU7297283.1"/>
    </source>
</evidence>
<comment type="caution">
    <text evidence="1">The sequence shown here is derived from an EMBL/GenBank/DDBJ whole genome shotgun (WGS) entry which is preliminary data.</text>
</comment>
<keyword evidence="2" id="KW-1185">Reference proteome</keyword>
<dbReference type="Gene3D" id="3.40.50.1820">
    <property type="entry name" value="alpha/beta hydrolase"/>
    <property type="match status" value="1"/>
</dbReference>
<sequence>MGQQVVDIGQLKLEDNPKLLSPPRLAELYQCAIAATVFDFLPHAEIDIEVDGTVEVTQQVGFPEPVGATLPLPAALMAGQTVRARQRLGGLESDWSQPSTVLDHTREFPAGPPRPQINPAPPLECGVRTGVADLLGGGNIWITADGAEVGRVDGCAAPQQGVNVDPPYSPNQRVRAHFELCGDKSPPSVEHLVQPGPAPLPTPAIDPGYEGGEQLRVTNIANGARVSLTRNGAPAGTYRCWGGALLVSFGTPFTTGETVTATQRLCDSSPPSPPGDVTIQPCSALPAPGIGPLQGGDQSVSITSSVPGAQIKVYRNGVQVGLGSAPRVQLTQPVAVGDTVVVTQSLPPACPAHLGLQVTVACVDPPFTHDPSALDLFPVGSDEYSDGPVHGSVRYPAEDDGPGQPFNARLAGTGRVPIVVLAHGNHDPADPSYLGYDYFQDSLARMGMIAVSVDCNALNGGSAGVGNIEARADLIIDSIRHFQTLDADGGSRFFERIDFDRLGLMGHSRGGDAVVTLPTVLPPIGVTILAVLALAPTNFRYWAGMSTIEPDGYAFMTILPASDGDVRDNNGAQFYDRAKPSPYKSQQYVHSTNHNFFNRQWLFDEGATPVVSRGEHERVLDVYGTAFFRSRLLGHGTHVFLDGRQRPTGVLTSLVQLSFAYEGSPTIDDHEDGNGIGTNSLGLPTAQSGGMVADEFPFDQVPAAFNQSFFGLSAGMVMEPKETGGIFRSSVRSLDFSGVELWLRVAEVAEGQLPSDATGFRLGLEDSAGATAWVDSDSVGGVPRPFDRPDVIKTMLKTLRFRPECFLVANPALRLDRIQAILIEYNRRGRRALAFDDLQLVKPL</sequence>
<name>A0ABV3D491_STREX</name>
<protein>
    <submittedName>
        <fullName evidence="1">Uncharacterized protein</fullName>
    </submittedName>
</protein>
<organism evidence="1 2">
    <name type="scientific">Streptomyces exfoliatus</name>
    <name type="common">Streptomyces hydrogenans</name>
    <dbReference type="NCBI Taxonomy" id="1905"/>
    <lineage>
        <taxon>Bacteria</taxon>
        <taxon>Bacillati</taxon>
        <taxon>Actinomycetota</taxon>
        <taxon>Actinomycetes</taxon>
        <taxon>Kitasatosporales</taxon>
        <taxon>Streptomycetaceae</taxon>
        <taxon>Streptomyces</taxon>
    </lineage>
</organism>
<dbReference type="Proteomes" id="UP001551210">
    <property type="component" value="Unassembled WGS sequence"/>
</dbReference>
<proteinExistence type="predicted"/>
<gene>
    <name evidence="1" type="ORF">AB0A76_29490</name>
</gene>